<gene>
    <name evidence="2" type="ORF">C1SCF055_LOCUS35869</name>
</gene>
<dbReference type="Proteomes" id="UP001152797">
    <property type="component" value="Unassembled WGS sequence"/>
</dbReference>
<feature type="region of interest" description="Disordered" evidence="1">
    <location>
        <begin position="147"/>
        <end position="168"/>
    </location>
</feature>
<accession>A0A9P1GHG0</accession>
<evidence type="ECO:0000313" key="4">
    <source>
        <dbReference type="Proteomes" id="UP001152797"/>
    </source>
</evidence>
<dbReference type="InterPro" id="IPR029058">
    <property type="entry name" value="AB_hydrolase_fold"/>
</dbReference>
<dbReference type="SUPFAM" id="SSF53474">
    <property type="entry name" value="alpha/beta-Hydrolases"/>
    <property type="match status" value="2"/>
</dbReference>
<evidence type="ECO:0000313" key="2">
    <source>
        <dbReference type="EMBL" id="CAI4010617.1"/>
    </source>
</evidence>
<dbReference type="OrthoDB" id="437811at2759"/>
<sequence length="487" mass="54916">MVLADTTLEGLNTGNHNFKRVTTVLLPMPEALSQNSTFAEELFDLVVTVEPMGYLDLAEYAEHLRPHIRRREREEERKLDQAQRCTNTKRRSKVQLLCMERKERFEDARDELYSAGYYLADHDQARPKLRRTVLQAGHDLSCLALPSAEKERRKATETQQAQERKEKREAAEIAKAEQEEEEMVQKTVLQTSLFDPVLMTPEDRKLPVAYDLGIAEAELLLVWLPGNNEDEALWQAAFQKFLEIYQGDALRIIIAGRPEGPEHRAPVWHSLSDQETVGRGMEWYEMHDMPTEEAIAKAAKDPASNVSFGRPSVEELHCMQEIEVSCKQLFNLLSDEVARNQKTKVILGGFSQGGAVAAFAGLSRAAPVKVQQQLTSLLCCGCAVPGFQYLASKMQAACLQRRDSPEDSPFPSVKLIYCENDPEVSDRYVSTILSLCNRFEHPAALHSFKVEIKEQLPGGPRPIPGLPEQWLPSIMKEVLESLAFPAS</sequence>
<protein>
    <submittedName>
        <fullName evidence="3">Legumain</fullName>
    </submittedName>
</protein>
<comment type="caution">
    <text evidence="2">The sequence shown here is derived from an EMBL/GenBank/DDBJ whole genome shotgun (WGS) entry which is preliminary data.</text>
</comment>
<evidence type="ECO:0000256" key="1">
    <source>
        <dbReference type="SAM" id="MobiDB-lite"/>
    </source>
</evidence>
<dbReference type="EMBL" id="CAMXCT010004868">
    <property type="protein sequence ID" value="CAI4010617.1"/>
    <property type="molecule type" value="Genomic_DNA"/>
</dbReference>
<dbReference type="Gene3D" id="3.40.50.1820">
    <property type="entry name" value="alpha/beta hydrolase"/>
    <property type="match status" value="1"/>
</dbReference>
<dbReference type="EMBL" id="CAMXCT030004868">
    <property type="protein sequence ID" value="CAL4797929.1"/>
    <property type="molecule type" value="Genomic_DNA"/>
</dbReference>
<dbReference type="EMBL" id="CAMXCT020004868">
    <property type="protein sequence ID" value="CAL1163992.1"/>
    <property type="molecule type" value="Genomic_DNA"/>
</dbReference>
<keyword evidence="4" id="KW-1185">Reference proteome</keyword>
<name>A0A9P1GHG0_9DINO</name>
<reference evidence="3 4" key="2">
    <citation type="submission" date="2024-05" db="EMBL/GenBank/DDBJ databases">
        <authorList>
            <person name="Chen Y."/>
            <person name="Shah S."/>
            <person name="Dougan E. K."/>
            <person name="Thang M."/>
            <person name="Chan C."/>
        </authorList>
    </citation>
    <scope>NUCLEOTIDE SEQUENCE [LARGE SCALE GENOMIC DNA]</scope>
</reference>
<proteinExistence type="predicted"/>
<reference evidence="2" key="1">
    <citation type="submission" date="2022-10" db="EMBL/GenBank/DDBJ databases">
        <authorList>
            <person name="Chen Y."/>
            <person name="Dougan E. K."/>
            <person name="Chan C."/>
            <person name="Rhodes N."/>
            <person name="Thang M."/>
        </authorList>
    </citation>
    <scope>NUCLEOTIDE SEQUENCE</scope>
</reference>
<evidence type="ECO:0000313" key="3">
    <source>
        <dbReference type="EMBL" id="CAL4797929.1"/>
    </source>
</evidence>
<feature type="compositionally biased region" description="Basic and acidic residues" evidence="1">
    <location>
        <begin position="148"/>
        <end position="168"/>
    </location>
</feature>
<dbReference type="AlphaFoldDB" id="A0A9P1GHG0"/>
<organism evidence="2">
    <name type="scientific">Cladocopium goreaui</name>
    <dbReference type="NCBI Taxonomy" id="2562237"/>
    <lineage>
        <taxon>Eukaryota</taxon>
        <taxon>Sar</taxon>
        <taxon>Alveolata</taxon>
        <taxon>Dinophyceae</taxon>
        <taxon>Suessiales</taxon>
        <taxon>Symbiodiniaceae</taxon>
        <taxon>Cladocopium</taxon>
    </lineage>
</organism>